<accession>A0A232EIF2</accession>
<dbReference type="AlphaFoldDB" id="A0A232EIF2"/>
<protein>
    <submittedName>
        <fullName evidence="1">Uncharacterized protein</fullName>
    </submittedName>
</protein>
<gene>
    <name evidence="1" type="ORF">TSAR_010750</name>
</gene>
<dbReference type="Proteomes" id="UP000215335">
    <property type="component" value="Unassembled WGS sequence"/>
</dbReference>
<organism evidence="1 2">
    <name type="scientific">Trichomalopsis sarcophagae</name>
    <dbReference type="NCBI Taxonomy" id="543379"/>
    <lineage>
        <taxon>Eukaryota</taxon>
        <taxon>Metazoa</taxon>
        <taxon>Ecdysozoa</taxon>
        <taxon>Arthropoda</taxon>
        <taxon>Hexapoda</taxon>
        <taxon>Insecta</taxon>
        <taxon>Pterygota</taxon>
        <taxon>Neoptera</taxon>
        <taxon>Endopterygota</taxon>
        <taxon>Hymenoptera</taxon>
        <taxon>Apocrita</taxon>
        <taxon>Proctotrupomorpha</taxon>
        <taxon>Chalcidoidea</taxon>
        <taxon>Pteromalidae</taxon>
        <taxon>Pteromalinae</taxon>
        <taxon>Trichomalopsis</taxon>
    </lineage>
</organism>
<evidence type="ECO:0000313" key="1">
    <source>
        <dbReference type="EMBL" id="OXU18133.1"/>
    </source>
</evidence>
<sequence length="128" mass="14740">WPILTCGYKNIQRAIYFDSLVIEDPWHLDIERDLLPRNDTCMYAQRVPKSTSWAPSSVTLNTQKVFTATVRQLFKTITLNSSRQCKHIYSAQLIKICREAIPNCITHNSSCSQLHGPTTLEKKVEILF</sequence>
<name>A0A232EIF2_9HYME</name>
<proteinExistence type="predicted"/>
<evidence type="ECO:0000313" key="2">
    <source>
        <dbReference type="Proteomes" id="UP000215335"/>
    </source>
</evidence>
<reference evidence="1 2" key="1">
    <citation type="journal article" date="2017" name="Curr. Biol.">
        <title>The Evolution of Venom by Co-option of Single-Copy Genes.</title>
        <authorList>
            <person name="Martinson E.O."/>
            <person name="Mrinalini"/>
            <person name="Kelkar Y.D."/>
            <person name="Chang C.H."/>
            <person name="Werren J.H."/>
        </authorList>
    </citation>
    <scope>NUCLEOTIDE SEQUENCE [LARGE SCALE GENOMIC DNA]</scope>
    <source>
        <strain evidence="1 2">Alberta</strain>
        <tissue evidence="1">Whole body</tissue>
    </source>
</reference>
<feature type="non-terminal residue" evidence="1">
    <location>
        <position position="1"/>
    </location>
</feature>
<dbReference type="EMBL" id="NNAY01004260">
    <property type="protein sequence ID" value="OXU18133.1"/>
    <property type="molecule type" value="Genomic_DNA"/>
</dbReference>
<comment type="caution">
    <text evidence="1">The sequence shown here is derived from an EMBL/GenBank/DDBJ whole genome shotgun (WGS) entry which is preliminary data.</text>
</comment>
<keyword evidence="2" id="KW-1185">Reference proteome</keyword>